<dbReference type="AlphaFoldDB" id="A0A369KAA7"/>
<keyword evidence="3" id="KW-1185">Reference proteome</keyword>
<dbReference type="Proteomes" id="UP000076154">
    <property type="component" value="Unassembled WGS sequence"/>
</dbReference>
<keyword evidence="1" id="KW-0472">Membrane</keyword>
<gene>
    <name evidence="2" type="ORF">Hypma_005910</name>
</gene>
<reference evidence="2" key="1">
    <citation type="submission" date="2018-04" db="EMBL/GenBank/DDBJ databases">
        <title>Whole genome sequencing of Hypsizygus marmoreus.</title>
        <authorList>
            <person name="Choi I.-G."/>
            <person name="Min B."/>
            <person name="Kim J.-G."/>
            <person name="Kim S."/>
            <person name="Oh Y.-L."/>
            <person name="Kong W.-S."/>
            <person name="Park H."/>
            <person name="Jeong J."/>
            <person name="Song E.-S."/>
        </authorList>
    </citation>
    <scope>NUCLEOTIDE SEQUENCE [LARGE SCALE GENOMIC DNA]</scope>
    <source>
        <strain evidence="2">51987-8</strain>
    </source>
</reference>
<comment type="caution">
    <text evidence="2">The sequence shown here is derived from an EMBL/GenBank/DDBJ whole genome shotgun (WGS) entry which is preliminary data.</text>
</comment>
<sequence length="107" mass="12088">MSENVTTFSFGERLGIFLMVESAGLSAIAVSILLAYVAYKTFKRYRTRRALRRHMRQEWLNASQMSADHRTMHGGNTDASDSSFFICLMLAELVQAIGLVTERSEGY</sequence>
<feature type="transmembrane region" description="Helical" evidence="1">
    <location>
        <begin position="16"/>
        <end position="39"/>
    </location>
</feature>
<accession>A0A369KAA7</accession>
<evidence type="ECO:0000313" key="2">
    <source>
        <dbReference type="EMBL" id="RDB30848.1"/>
    </source>
</evidence>
<evidence type="ECO:0000313" key="3">
    <source>
        <dbReference type="Proteomes" id="UP000076154"/>
    </source>
</evidence>
<dbReference type="STRING" id="39966.A0A369KAA7"/>
<dbReference type="OrthoDB" id="100006at2759"/>
<keyword evidence="1" id="KW-1133">Transmembrane helix</keyword>
<organism evidence="2 3">
    <name type="scientific">Hypsizygus marmoreus</name>
    <name type="common">White beech mushroom</name>
    <name type="synonym">Agaricus marmoreus</name>
    <dbReference type="NCBI Taxonomy" id="39966"/>
    <lineage>
        <taxon>Eukaryota</taxon>
        <taxon>Fungi</taxon>
        <taxon>Dikarya</taxon>
        <taxon>Basidiomycota</taxon>
        <taxon>Agaricomycotina</taxon>
        <taxon>Agaricomycetes</taxon>
        <taxon>Agaricomycetidae</taxon>
        <taxon>Agaricales</taxon>
        <taxon>Tricholomatineae</taxon>
        <taxon>Lyophyllaceae</taxon>
        <taxon>Hypsizygus</taxon>
    </lineage>
</organism>
<dbReference type="EMBL" id="LUEZ02000004">
    <property type="protein sequence ID" value="RDB30848.1"/>
    <property type="molecule type" value="Genomic_DNA"/>
</dbReference>
<proteinExistence type="predicted"/>
<evidence type="ECO:0000256" key="1">
    <source>
        <dbReference type="SAM" id="Phobius"/>
    </source>
</evidence>
<dbReference type="InParanoid" id="A0A369KAA7"/>
<keyword evidence="1" id="KW-0812">Transmembrane</keyword>
<protein>
    <submittedName>
        <fullName evidence="2">Uncharacterized protein</fullName>
    </submittedName>
</protein>
<name>A0A369KAA7_HYPMA</name>